<proteinExistence type="predicted"/>
<evidence type="ECO:0000313" key="2">
    <source>
        <dbReference type="Proteomes" id="UP000824001"/>
    </source>
</evidence>
<gene>
    <name evidence="1" type="ORF">IAC18_00735</name>
</gene>
<feature type="non-terminal residue" evidence="1">
    <location>
        <position position="119"/>
    </location>
</feature>
<accession>A0A9D1FBX0</accession>
<dbReference type="AlphaFoldDB" id="A0A9D1FBX0"/>
<organism evidence="1 2">
    <name type="scientific">Candidatus Scatomorpha merdipullorum</name>
    <dbReference type="NCBI Taxonomy" id="2840927"/>
    <lineage>
        <taxon>Bacteria</taxon>
        <taxon>Bacillati</taxon>
        <taxon>Bacillota</taxon>
        <taxon>Clostridia</taxon>
        <taxon>Eubacteriales</taxon>
        <taxon>Candidatus Scatomorpha</taxon>
    </lineage>
</organism>
<reference evidence="1" key="2">
    <citation type="journal article" date="2021" name="PeerJ">
        <title>Extensive microbial diversity within the chicken gut microbiome revealed by metagenomics and culture.</title>
        <authorList>
            <person name="Gilroy R."/>
            <person name="Ravi A."/>
            <person name="Getino M."/>
            <person name="Pursley I."/>
            <person name="Horton D.L."/>
            <person name="Alikhan N.F."/>
            <person name="Baker D."/>
            <person name="Gharbi K."/>
            <person name="Hall N."/>
            <person name="Watson M."/>
            <person name="Adriaenssens E.M."/>
            <person name="Foster-Nyarko E."/>
            <person name="Jarju S."/>
            <person name="Secka A."/>
            <person name="Antonio M."/>
            <person name="Oren A."/>
            <person name="Chaudhuri R.R."/>
            <person name="La Ragione R."/>
            <person name="Hildebrand F."/>
            <person name="Pallen M.J."/>
        </authorList>
    </citation>
    <scope>NUCLEOTIDE SEQUENCE</scope>
    <source>
        <strain evidence="1">ChiHjej10B9-9673</strain>
    </source>
</reference>
<reference evidence="1" key="1">
    <citation type="submission" date="2020-10" db="EMBL/GenBank/DDBJ databases">
        <authorList>
            <person name="Gilroy R."/>
        </authorList>
    </citation>
    <scope>NUCLEOTIDE SEQUENCE</scope>
    <source>
        <strain evidence="1">ChiHjej10B9-9673</strain>
    </source>
</reference>
<name>A0A9D1FBX0_9FIRM</name>
<dbReference type="EMBL" id="DVJK01000022">
    <property type="protein sequence ID" value="HIS66063.1"/>
    <property type="molecule type" value="Genomic_DNA"/>
</dbReference>
<dbReference type="Proteomes" id="UP000824001">
    <property type="component" value="Unassembled WGS sequence"/>
</dbReference>
<comment type="caution">
    <text evidence="1">The sequence shown here is derived from an EMBL/GenBank/DDBJ whole genome shotgun (WGS) entry which is preliminary data.</text>
</comment>
<evidence type="ECO:0000313" key="1">
    <source>
        <dbReference type="EMBL" id="HIS66063.1"/>
    </source>
</evidence>
<sequence>MEVKPSYHYKPADVACEYCVEWQHRQCQATGCPWLAERIEAGVVSYASAVRELFGGVADEAFIARLGLLVLHFHGSFWPDREHEFNTRLLLRSVGYGAWRDPRFFAVLYLFGSNRVLLK</sequence>
<protein>
    <submittedName>
        <fullName evidence="1">Uncharacterized protein</fullName>
    </submittedName>
</protein>